<dbReference type="EMBL" id="AUSU01006036">
    <property type="protein sequence ID" value="EPS62595.1"/>
    <property type="molecule type" value="Genomic_DNA"/>
</dbReference>
<name>S8C726_9LAMI</name>
<protein>
    <submittedName>
        <fullName evidence="2">Uncharacterized protein</fullName>
    </submittedName>
</protein>
<comment type="caution">
    <text evidence="2">The sequence shown here is derived from an EMBL/GenBank/DDBJ whole genome shotgun (WGS) entry which is preliminary data.</text>
</comment>
<proteinExistence type="predicted"/>
<reference evidence="2 3" key="1">
    <citation type="journal article" date="2013" name="BMC Genomics">
        <title>The miniature genome of a carnivorous plant Genlisea aurea contains a low number of genes and short non-coding sequences.</title>
        <authorList>
            <person name="Leushkin E.V."/>
            <person name="Sutormin R.A."/>
            <person name="Nabieva E.R."/>
            <person name="Penin A.A."/>
            <person name="Kondrashov A.S."/>
            <person name="Logacheva M.D."/>
        </authorList>
    </citation>
    <scope>NUCLEOTIDE SEQUENCE [LARGE SCALE GENOMIC DNA]</scope>
</reference>
<feature type="compositionally biased region" description="Low complexity" evidence="1">
    <location>
        <begin position="84"/>
        <end position="115"/>
    </location>
</feature>
<dbReference type="PANTHER" id="PTHR33922:SF2">
    <property type="entry name" value="OS07G0589600 PROTEIN"/>
    <property type="match status" value="1"/>
</dbReference>
<accession>S8C726</accession>
<organism evidence="2 3">
    <name type="scientific">Genlisea aurea</name>
    <dbReference type="NCBI Taxonomy" id="192259"/>
    <lineage>
        <taxon>Eukaryota</taxon>
        <taxon>Viridiplantae</taxon>
        <taxon>Streptophyta</taxon>
        <taxon>Embryophyta</taxon>
        <taxon>Tracheophyta</taxon>
        <taxon>Spermatophyta</taxon>
        <taxon>Magnoliopsida</taxon>
        <taxon>eudicotyledons</taxon>
        <taxon>Gunneridae</taxon>
        <taxon>Pentapetalae</taxon>
        <taxon>asterids</taxon>
        <taxon>lamiids</taxon>
        <taxon>Lamiales</taxon>
        <taxon>Lentibulariaceae</taxon>
        <taxon>Genlisea</taxon>
    </lineage>
</organism>
<feature type="non-terminal residue" evidence="2">
    <location>
        <position position="1"/>
    </location>
</feature>
<dbReference type="AlphaFoldDB" id="S8C726"/>
<evidence type="ECO:0000313" key="2">
    <source>
        <dbReference type="EMBL" id="EPS62595.1"/>
    </source>
</evidence>
<evidence type="ECO:0000313" key="3">
    <source>
        <dbReference type="Proteomes" id="UP000015453"/>
    </source>
</evidence>
<evidence type="ECO:0000256" key="1">
    <source>
        <dbReference type="SAM" id="MobiDB-lite"/>
    </source>
</evidence>
<dbReference type="Proteomes" id="UP000015453">
    <property type="component" value="Unassembled WGS sequence"/>
</dbReference>
<feature type="compositionally biased region" description="Acidic residues" evidence="1">
    <location>
        <begin position="1"/>
        <end position="16"/>
    </location>
</feature>
<feature type="region of interest" description="Disordered" evidence="1">
    <location>
        <begin position="1"/>
        <end position="25"/>
    </location>
</feature>
<feature type="compositionally biased region" description="Polar residues" evidence="1">
    <location>
        <begin position="121"/>
        <end position="140"/>
    </location>
</feature>
<feature type="region of interest" description="Disordered" evidence="1">
    <location>
        <begin position="80"/>
        <end position="154"/>
    </location>
</feature>
<feature type="non-terminal residue" evidence="2">
    <location>
        <position position="154"/>
    </location>
</feature>
<dbReference type="OrthoDB" id="778913at2759"/>
<sequence length="154" mass="16796">EDDEPCDMAAADEEESLSLTDLPLIPDSIQRKESPAFSGLQKSEDFDFGPFSGAGDEMCSADEVFFQGRILPFRHSVGSRISRSHSLVSTATTTTTTSSSSSNSSGYRNLFLSLPSPSPRIRSTANARRNNPPQKPSSLWNIFRLGPPPETTLR</sequence>
<keyword evidence="3" id="KW-1185">Reference proteome</keyword>
<gene>
    <name evidence="2" type="ORF">M569_12196</name>
</gene>
<dbReference type="PANTHER" id="PTHR33922">
    <property type="entry name" value="OS01G0888066 PROTEIN-RELATED"/>
    <property type="match status" value="1"/>
</dbReference>